<evidence type="ECO:0000313" key="3">
    <source>
        <dbReference type="EMBL" id="NNJ27717.1"/>
    </source>
</evidence>
<dbReference type="InterPro" id="IPR057802">
    <property type="entry name" value="YqhI_dom"/>
</dbReference>
<proteinExistence type="predicted"/>
<dbReference type="Gene3D" id="3.40.50.1820">
    <property type="entry name" value="alpha/beta hydrolase"/>
    <property type="match status" value="1"/>
</dbReference>
<evidence type="ECO:0000259" key="1">
    <source>
        <dbReference type="Pfam" id="PF01738"/>
    </source>
</evidence>
<organism evidence="3 4">
    <name type="scientific">Alienimonas chondri</name>
    <dbReference type="NCBI Taxonomy" id="2681879"/>
    <lineage>
        <taxon>Bacteria</taxon>
        <taxon>Pseudomonadati</taxon>
        <taxon>Planctomycetota</taxon>
        <taxon>Planctomycetia</taxon>
        <taxon>Planctomycetales</taxon>
        <taxon>Planctomycetaceae</taxon>
        <taxon>Alienimonas</taxon>
    </lineage>
</organism>
<evidence type="ECO:0000259" key="2">
    <source>
        <dbReference type="Pfam" id="PF23678"/>
    </source>
</evidence>
<dbReference type="EMBL" id="WTPX01000189">
    <property type="protein sequence ID" value="NNJ27717.1"/>
    <property type="molecule type" value="Genomic_DNA"/>
</dbReference>
<comment type="caution">
    <text evidence="3">The sequence shown here is derived from an EMBL/GenBank/DDBJ whole genome shotgun (WGS) entry which is preliminary data.</text>
</comment>
<dbReference type="Pfam" id="PF01738">
    <property type="entry name" value="DLH"/>
    <property type="match status" value="1"/>
</dbReference>
<dbReference type="SUPFAM" id="SSF53474">
    <property type="entry name" value="alpha/beta-Hydrolases"/>
    <property type="match status" value="1"/>
</dbReference>
<dbReference type="PANTHER" id="PTHR46623:SF6">
    <property type="entry name" value="ALPHA_BETA-HYDROLASES SUPERFAMILY PROTEIN"/>
    <property type="match status" value="1"/>
</dbReference>
<reference evidence="3 4" key="1">
    <citation type="journal article" date="2020" name="Syst. Appl. Microbiol.">
        <title>Alienimonas chondri sp. nov., a novel planctomycete isolated from the biofilm of the red alga Chondrus crispus.</title>
        <authorList>
            <person name="Vitorino I."/>
            <person name="Albuquerque L."/>
            <person name="Wiegand S."/>
            <person name="Kallscheuer N."/>
            <person name="da Costa M.S."/>
            <person name="Lobo-da-Cunha A."/>
            <person name="Jogler C."/>
            <person name="Lage O.M."/>
        </authorList>
    </citation>
    <scope>NUCLEOTIDE SEQUENCE [LARGE SCALE GENOMIC DNA]</scope>
    <source>
        <strain evidence="3 4">LzC2</strain>
    </source>
</reference>
<protein>
    <recommendedName>
        <fullName evidence="5">Carboxymethylenebutenolidase</fullName>
    </recommendedName>
</protein>
<dbReference type="Proteomes" id="UP000609651">
    <property type="component" value="Unassembled WGS sequence"/>
</dbReference>
<dbReference type="RefSeq" id="WP_171189623.1">
    <property type="nucleotide sequence ID" value="NZ_WTPX01000189.1"/>
</dbReference>
<dbReference type="InterPro" id="IPR051049">
    <property type="entry name" value="Dienelactone_hydrolase-like"/>
</dbReference>
<accession>A0ABX1VHY7</accession>
<keyword evidence="4" id="KW-1185">Reference proteome</keyword>
<dbReference type="PANTHER" id="PTHR46623">
    <property type="entry name" value="CARBOXYMETHYLENEBUTENOLIDASE-RELATED"/>
    <property type="match status" value="1"/>
</dbReference>
<gene>
    <name evidence="3" type="ORF">LzC2_38250</name>
</gene>
<evidence type="ECO:0008006" key="5">
    <source>
        <dbReference type="Google" id="ProtNLM"/>
    </source>
</evidence>
<feature type="domain" description="Dienelactone hydrolase" evidence="1">
    <location>
        <begin position="112"/>
        <end position="311"/>
    </location>
</feature>
<name>A0ABX1VHY7_9PLAN</name>
<dbReference type="InterPro" id="IPR029058">
    <property type="entry name" value="AB_hydrolase_fold"/>
</dbReference>
<feature type="domain" description="YqhI" evidence="2">
    <location>
        <begin position="16"/>
        <end position="48"/>
    </location>
</feature>
<dbReference type="InterPro" id="IPR002925">
    <property type="entry name" value="Dienelactn_hydro"/>
</dbReference>
<evidence type="ECO:0000313" key="4">
    <source>
        <dbReference type="Proteomes" id="UP000609651"/>
    </source>
</evidence>
<dbReference type="Pfam" id="PF23678">
    <property type="entry name" value="YqhI"/>
    <property type="match status" value="1"/>
</dbReference>
<sequence>MSAADQPSDLDPAAERPPASAYDQRLLDLYDDLAHSRIDRRTFTRKAAAFVAAGIGTEALISSLAPNYALAQQVKPDDPRIVAEMATYKSPKGGGEIRGLLAMPARSAGAGAQVKLPAVLVIHENRGLNPYIEDVARRLAVAGFVAFAPDALTPLGGYPGNDDEGRAMQRKRDGEEMTEDFIAAAKWLDAHPRSTGKVGVVGFCFGGGMANTLAVRIPEVIDAAVPFYGRQPDAADVPKIKSPVQIHNAGLDERILAGAPAYEAALKAAGVPFEAFVYEGANHGFHNDTTPRYDEAAAKLAWERTLAFFNKRLKAG</sequence>